<evidence type="ECO:0000313" key="9">
    <source>
        <dbReference type="Proteomes" id="UP000830326"/>
    </source>
</evidence>
<dbReference type="InterPro" id="IPR013249">
    <property type="entry name" value="RNA_pol_sigma70_r4_t2"/>
</dbReference>
<reference evidence="8" key="1">
    <citation type="submission" date="2022-04" db="EMBL/GenBank/DDBJ databases">
        <title>Halobacillus sp. isolated from saltern.</title>
        <authorList>
            <person name="Won M."/>
            <person name="Lee C.-M."/>
            <person name="Woen H.-Y."/>
            <person name="Kwon S.-W."/>
        </authorList>
    </citation>
    <scope>NUCLEOTIDE SEQUENCE</scope>
    <source>
        <strain evidence="8">SSHM10-5</strain>
    </source>
</reference>
<dbReference type="EMBL" id="CP095075">
    <property type="protein sequence ID" value="UOR10487.1"/>
    <property type="molecule type" value="Genomic_DNA"/>
</dbReference>
<evidence type="ECO:0000256" key="1">
    <source>
        <dbReference type="ARBA" id="ARBA00010641"/>
    </source>
</evidence>
<feature type="domain" description="RNA polymerase sigma factor 70 region 4 type 2" evidence="7">
    <location>
        <begin position="106"/>
        <end position="156"/>
    </location>
</feature>
<keyword evidence="4" id="KW-0238">DNA-binding</keyword>
<protein>
    <submittedName>
        <fullName evidence="8">RNA polymerase sigma factor</fullName>
    </submittedName>
</protein>
<evidence type="ECO:0000256" key="5">
    <source>
        <dbReference type="ARBA" id="ARBA00023163"/>
    </source>
</evidence>
<organism evidence="8 9">
    <name type="scientific">Halobacillus amylolyticus</name>
    <dbReference type="NCBI Taxonomy" id="2932259"/>
    <lineage>
        <taxon>Bacteria</taxon>
        <taxon>Bacillati</taxon>
        <taxon>Bacillota</taxon>
        <taxon>Bacilli</taxon>
        <taxon>Bacillales</taxon>
        <taxon>Bacillaceae</taxon>
        <taxon>Halobacillus</taxon>
    </lineage>
</organism>
<dbReference type="PANTHER" id="PTHR43133">
    <property type="entry name" value="RNA POLYMERASE ECF-TYPE SIGMA FACTO"/>
    <property type="match status" value="1"/>
</dbReference>
<evidence type="ECO:0000256" key="4">
    <source>
        <dbReference type="ARBA" id="ARBA00023125"/>
    </source>
</evidence>
<dbReference type="Proteomes" id="UP000830326">
    <property type="component" value="Chromosome"/>
</dbReference>
<evidence type="ECO:0000259" key="7">
    <source>
        <dbReference type="Pfam" id="PF08281"/>
    </source>
</evidence>
<dbReference type="Gene3D" id="1.10.10.10">
    <property type="entry name" value="Winged helix-like DNA-binding domain superfamily/Winged helix DNA-binding domain"/>
    <property type="match status" value="1"/>
</dbReference>
<dbReference type="CDD" id="cd06171">
    <property type="entry name" value="Sigma70_r4"/>
    <property type="match status" value="1"/>
</dbReference>
<evidence type="ECO:0000256" key="2">
    <source>
        <dbReference type="ARBA" id="ARBA00023015"/>
    </source>
</evidence>
<keyword evidence="5" id="KW-0804">Transcription</keyword>
<dbReference type="InterPro" id="IPR007627">
    <property type="entry name" value="RNA_pol_sigma70_r2"/>
</dbReference>
<sequence>MDGDFEKIYQLYYNRVYHAAFRLTKDHKHAEDILQETFIKAYQKIDQIEKIDKIGAWLSTTATRASIDFLRKEKKVVVAEIDELPLPKCEARSIVEEHCEEKDMEEAIRREVSTLSPKLRKVFYLKYYGHLKESEIAERLELSASAVKSRLYRARICMKKQVADLVEQNQTA</sequence>
<dbReference type="SUPFAM" id="SSF88659">
    <property type="entry name" value="Sigma3 and sigma4 domains of RNA polymerase sigma factors"/>
    <property type="match status" value="1"/>
</dbReference>
<dbReference type="InterPro" id="IPR039425">
    <property type="entry name" value="RNA_pol_sigma-70-like"/>
</dbReference>
<feature type="domain" description="RNA polymerase sigma-70 region 2" evidence="6">
    <location>
        <begin position="8"/>
        <end position="75"/>
    </location>
</feature>
<dbReference type="InterPro" id="IPR013324">
    <property type="entry name" value="RNA_pol_sigma_r3/r4-like"/>
</dbReference>
<keyword evidence="3" id="KW-0731">Sigma factor</keyword>
<name>A0ABY4H729_9BACI</name>
<comment type="similarity">
    <text evidence="1">Belongs to the sigma-70 factor family. ECF subfamily.</text>
</comment>
<dbReference type="InterPro" id="IPR013325">
    <property type="entry name" value="RNA_pol_sigma_r2"/>
</dbReference>
<keyword evidence="9" id="KW-1185">Reference proteome</keyword>
<evidence type="ECO:0000313" key="8">
    <source>
        <dbReference type="EMBL" id="UOR10487.1"/>
    </source>
</evidence>
<dbReference type="SUPFAM" id="SSF88946">
    <property type="entry name" value="Sigma2 domain of RNA polymerase sigma factors"/>
    <property type="match status" value="1"/>
</dbReference>
<accession>A0ABY4H729</accession>
<dbReference type="NCBIfam" id="TIGR02937">
    <property type="entry name" value="sigma70-ECF"/>
    <property type="match status" value="1"/>
</dbReference>
<dbReference type="RefSeq" id="WP_245029591.1">
    <property type="nucleotide sequence ID" value="NZ_CP095075.1"/>
</dbReference>
<dbReference type="InterPro" id="IPR014284">
    <property type="entry name" value="RNA_pol_sigma-70_dom"/>
</dbReference>
<dbReference type="Pfam" id="PF08281">
    <property type="entry name" value="Sigma70_r4_2"/>
    <property type="match status" value="1"/>
</dbReference>
<evidence type="ECO:0000256" key="3">
    <source>
        <dbReference type="ARBA" id="ARBA00023082"/>
    </source>
</evidence>
<keyword evidence="2" id="KW-0805">Transcription regulation</keyword>
<evidence type="ECO:0000259" key="6">
    <source>
        <dbReference type="Pfam" id="PF04542"/>
    </source>
</evidence>
<dbReference type="InterPro" id="IPR036388">
    <property type="entry name" value="WH-like_DNA-bd_sf"/>
</dbReference>
<dbReference type="PANTHER" id="PTHR43133:SF8">
    <property type="entry name" value="RNA POLYMERASE SIGMA FACTOR HI_1459-RELATED"/>
    <property type="match status" value="1"/>
</dbReference>
<dbReference type="Pfam" id="PF04542">
    <property type="entry name" value="Sigma70_r2"/>
    <property type="match status" value="1"/>
</dbReference>
<proteinExistence type="inferred from homology"/>
<gene>
    <name evidence="8" type="ORF">MUO15_12445</name>
</gene>
<dbReference type="Gene3D" id="1.10.1740.10">
    <property type="match status" value="1"/>
</dbReference>